<gene>
    <name evidence="1" type="ORF">ZHAS_00004016</name>
</gene>
<name>A0A084VFV4_ANOSI</name>
<dbReference type="VEuPathDB" id="VectorBase:ASIC004016"/>
<evidence type="ECO:0000313" key="1">
    <source>
        <dbReference type="EMBL" id="KFB36848.1"/>
    </source>
</evidence>
<accession>A0A084VFV4</accession>
<evidence type="ECO:0000313" key="3">
    <source>
        <dbReference type="Proteomes" id="UP000030765"/>
    </source>
</evidence>
<protein>
    <submittedName>
        <fullName evidence="1 2">Uncharacterized protein</fullName>
    </submittedName>
</protein>
<organism evidence="1">
    <name type="scientific">Anopheles sinensis</name>
    <name type="common">Mosquito</name>
    <dbReference type="NCBI Taxonomy" id="74873"/>
    <lineage>
        <taxon>Eukaryota</taxon>
        <taxon>Metazoa</taxon>
        <taxon>Ecdysozoa</taxon>
        <taxon>Arthropoda</taxon>
        <taxon>Hexapoda</taxon>
        <taxon>Insecta</taxon>
        <taxon>Pterygota</taxon>
        <taxon>Neoptera</taxon>
        <taxon>Endopterygota</taxon>
        <taxon>Diptera</taxon>
        <taxon>Nematocera</taxon>
        <taxon>Culicoidea</taxon>
        <taxon>Culicidae</taxon>
        <taxon>Anophelinae</taxon>
        <taxon>Anopheles</taxon>
    </lineage>
</organism>
<keyword evidence="3" id="KW-1185">Reference proteome</keyword>
<reference evidence="1 3" key="1">
    <citation type="journal article" date="2014" name="BMC Genomics">
        <title>Genome sequence of Anopheles sinensis provides insight into genetics basis of mosquito competence for malaria parasites.</title>
        <authorList>
            <person name="Zhou D."/>
            <person name="Zhang D."/>
            <person name="Ding G."/>
            <person name="Shi L."/>
            <person name="Hou Q."/>
            <person name="Ye Y."/>
            <person name="Xu Y."/>
            <person name="Zhou H."/>
            <person name="Xiong C."/>
            <person name="Li S."/>
            <person name="Yu J."/>
            <person name="Hong S."/>
            <person name="Yu X."/>
            <person name="Zou P."/>
            <person name="Chen C."/>
            <person name="Chang X."/>
            <person name="Wang W."/>
            <person name="Lv Y."/>
            <person name="Sun Y."/>
            <person name="Ma L."/>
            <person name="Shen B."/>
            <person name="Zhu C."/>
        </authorList>
    </citation>
    <scope>NUCLEOTIDE SEQUENCE [LARGE SCALE GENOMIC DNA]</scope>
</reference>
<dbReference type="EMBL" id="KE524797">
    <property type="protein sequence ID" value="KFB36848.1"/>
    <property type="molecule type" value="Genomic_DNA"/>
</dbReference>
<dbReference type="Proteomes" id="UP000030765">
    <property type="component" value="Unassembled WGS sequence"/>
</dbReference>
<dbReference type="EMBL" id="ATLV01012491">
    <property type="status" value="NOT_ANNOTATED_CDS"/>
    <property type="molecule type" value="Genomic_DNA"/>
</dbReference>
<proteinExistence type="predicted"/>
<evidence type="ECO:0000313" key="2">
    <source>
        <dbReference type="EnsemblMetazoa" id="ASIC004016-PA"/>
    </source>
</evidence>
<dbReference type="AlphaFoldDB" id="A0A084VFV4"/>
<dbReference type="EnsemblMetazoa" id="ASIC004016-RA">
    <property type="protein sequence ID" value="ASIC004016-PA"/>
    <property type="gene ID" value="ASIC004016"/>
</dbReference>
<sequence>MQLLPQLLRPIPLPTLLLTTQTINLLYDRHSTKHPVAQQPMRAFRTTCYYLQLVTWIKIGTYW</sequence>
<reference evidence="2" key="2">
    <citation type="submission" date="2020-05" db="UniProtKB">
        <authorList>
            <consortium name="EnsemblMetazoa"/>
        </authorList>
    </citation>
    <scope>IDENTIFICATION</scope>
</reference>